<dbReference type="FunFam" id="3.40.50.720:FF:000084">
    <property type="entry name" value="Short-chain dehydrogenase reductase"/>
    <property type="match status" value="1"/>
</dbReference>
<dbReference type="Proteomes" id="UP000184363">
    <property type="component" value="Unassembled WGS sequence"/>
</dbReference>
<dbReference type="PANTHER" id="PTHR42879">
    <property type="entry name" value="3-OXOACYL-(ACYL-CARRIER-PROTEIN) REDUCTASE"/>
    <property type="match status" value="1"/>
</dbReference>
<keyword evidence="5" id="KW-1185">Reference proteome</keyword>
<dbReference type="SUPFAM" id="SSF55298">
    <property type="entry name" value="YjgF-like"/>
    <property type="match status" value="1"/>
</dbReference>
<dbReference type="InterPro" id="IPR036291">
    <property type="entry name" value="NAD(P)-bd_dom_sf"/>
</dbReference>
<feature type="domain" description="Ketoreductase" evidence="3">
    <location>
        <begin position="130"/>
        <end position="325"/>
    </location>
</feature>
<evidence type="ECO:0000256" key="2">
    <source>
        <dbReference type="ARBA" id="ARBA00023002"/>
    </source>
</evidence>
<dbReference type="EMBL" id="FRAP01000018">
    <property type="protein sequence ID" value="SHL11867.1"/>
    <property type="molecule type" value="Genomic_DNA"/>
</dbReference>
<evidence type="ECO:0000259" key="3">
    <source>
        <dbReference type="SMART" id="SM00822"/>
    </source>
</evidence>
<dbReference type="PRINTS" id="PR00080">
    <property type="entry name" value="SDRFAMILY"/>
</dbReference>
<proteinExistence type="inferred from homology"/>
<protein>
    <submittedName>
        <fullName evidence="4">NAD(P)-dependent dehydrogenase, short-chain alcohol dehydrogenase family</fullName>
    </submittedName>
</protein>
<dbReference type="Gene3D" id="3.30.1330.40">
    <property type="entry name" value="RutC-like"/>
    <property type="match status" value="1"/>
</dbReference>
<dbReference type="InterPro" id="IPR002347">
    <property type="entry name" value="SDR_fam"/>
</dbReference>
<evidence type="ECO:0000313" key="5">
    <source>
        <dbReference type="Proteomes" id="UP000184363"/>
    </source>
</evidence>
<dbReference type="STRING" id="1848.SAMN05443637_118123"/>
<dbReference type="InterPro" id="IPR035959">
    <property type="entry name" value="RutC-like_sf"/>
</dbReference>
<organism evidence="4 5">
    <name type="scientific">Pseudonocardia thermophila</name>
    <dbReference type="NCBI Taxonomy" id="1848"/>
    <lineage>
        <taxon>Bacteria</taxon>
        <taxon>Bacillati</taxon>
        <taxon>Actinomycetota</taxon>
        <taxon>Actinomycetes</taxon>
        <taxon>Pseudonocardiales</taxon>
        <taxon>Pseudonocardiaceae</taxon>
        <taxon>Pseudonocardia</taxon>
    </lineage>
</organism>
<dbReference type="InterPro" id="IPR050259">
    <property type="entry name" value="SDR"/>
</dbReference>
<dbReference type="Pfam" id="PF01042">
    <property type="entry name" value="Ribonuc_L-PSP"/>
    <property type="match status" value="1"/>
</dbReference>
<dbReference type="Pfam" id="PF13561">
    <property type="entry name" value="adh_short_C2"/>
    <property type="match status" value="1"/>
</dbReference>
<dbReference type="InterPro" id="IPR020904">
    <property type="entry name" value="Sc_DH/Rdtase_CS"/>
</dbReference>
<dbReference type="Gene3D" id="3.40.50.720">
    <property type="entry name" value="NAD(P)-binding Rossmann-like Domain"/>
    <property type="match status" value="1"/>
</dbReference>
<sequence>MVSATVRRSPGQSPAFAGTITAGGFVRTSGLVSPQVLAGHPQDLAGQAADVLALLADTLRAHDCSLADVVSLTAYLSPDADAAAWNAAFAQAFPVDPPCRTTVRCGFVLPGVGDRGLGRGGGAMNTLHGRRALVTGSVRGLGLEIAEGLAAAGAEVVVNGRDATTVDAAVDQLRGGGLAATGAAFDVTDPAATAAALEEIGPVDVLVNNVGRRDRRGIDEIDAEVLAEVLETNLTAAYALSRAVARDLVARRVPGRIVNVSSVLGQLGRRGDVAYATAKAGLDGLTRALAADLGPHGITVNAVAPGTFATESNAHLVDDPQWSAWLRSRTALGRWGRPPEIAGIVVFLAGPGASYITGQTINVDGGMTTTF</sequence>
<dbReference type="SMART" id="SM00822">
    <property type="entry name" value="PKS_KR"/>
    <property type="match status" value="1"/>
</dbReference>
<dbReference type="PRINTS" id="PR00081">
    <property type="entry name" value="GDHRDH"/>
</dbReference>
<evidence type="ECO:0000313" key="4">
    <source>
        <dbReference type="EMBL" id="SHL11867.1"/>
    </source>
</evidence>
<evidence type="ECO:0000256" key="1">
    <source>
        <dbReference type="ARBA" id="ARBA00006484"/>
    </source>
</evidence>
<name>A0A1M6Y102_PSETH</name>
<dbReference type="PANTHER" id="PTHR42879:SF2">
    <property type="entry name" value="3-OXOACYL-[ACYL-CARRIER-PROTEIN] REDUCTASE FABG"/>
    <property type="match status" value="1"/>
</dbReference>
<dbReference type="GO" id="GO:0016491">
    <property type="term" value="F:oxidoreductase activity"/>
    <property type="evidence" value="ECO:0007669"/>
    <property type="project" value="UniProtKB-KW"/>
</dbReference>
<accession>A0A1M6Y102</accession>
<keyword evidence="2" id="KW-0560">Oxidoreductase</keyword>
<dbReference type="AlphaFoldDB" id="A0A1M6Y102"/>
<comment type="similarity">
    <text evidence="1">Belongs to the short-chain dehydrogenases/reductases (SDR) family.</text>
</comment>
<dbReference type="SUPFAM" id="SSF51735">
    <property type="entry name" value="NAD(P)-binding Rossmann-fold domains"/>
    <property type="match status" value="1"/>
</dbReference>
<dbReference type="InterPro" id="IPR057326">
    <property type="entry name" value="KR_dom"/>
</dbReference>
<reference evidence="4 5" key="1">
    <citation type="submission" date="2016-11" db="EMBL/GenBank/DDBJ databases">
        <authorList>
            <person name="Jaros S."/>
            <person name="Januszkiewicz K."/>
            <person name="Wedrychowicz H."/>
        </authorList>
    </citation>
    <scope>NUCLEOTIDE SEQUENCE [LARGE SCALE GENOMIC DNA]</scope>
    <source>
        <strain evidence="4 5">DSM 43832</strain>
    </source>
</reference>
<gene>
    <name evidence="4" type="ORF">SAMN05443637_118123</name>
</gene>
<dbReference type="NCBIfam" id="NF004778">
    <property type="entry name" value="PRK06124.1"/>
    <property type="match status" value="1"/>
</dbReference>
<dbReference type="GO" id="GO:0032787">
    <property type="term" value="P:monocarboxylic acid metabolic process"/>
    <property type="evidence" value="ECO:0007669"/>
    <property type="project" value="UniProtKB-ARBA"/>
</dbReference>
<dbReference type="InterPro" id="IPR006175">
    <property type="entry name" value="YjgF/YER057c/UK114"/>
</dbReference>
<dbReference type="PROSITE" id="PS00061">
    <property type="entry name" value="ADH_SHORT"/>
    <property type="match status" value="1"/>
</dbReference>